<feature type="region of interest" description="Disordered" evidence="1">
    <location>
        <begin position="519"/>
        <end position="558"/>
    </location>
</feature>
<proteinExistence type="predicted"/>
<dbReference type="EMBL" id="JAEHOC010000061">
    <property type="protein sequence ID" value="KAG2424799.1"/>
    <property type="molecule type" value="Genomic_DNA"/>
</dbReference>
<gene>
    <name evidence="3" type="ORF">HXX76_014222</name>
</gene>
<feature type="transmembrane region" description="Helical" evidence="2">
    <location>
        <begin position="611"/>
        <end position="632"/>
    </location>
</feature>
<reference evidence="3" key="1">
    <citation type="journal article" date="2020" name="bioRxiv">
        <title>Comparative genomics of Chlamydomonas.</title>
        <authorList>
            <person name="Craig R.J."/>
            <person name="Hasan A.R."/>
            <person name="Ness R.W."/>
            <person name="Keightley P.D."/>
        </authorList>
    </citation>
    <scope>NUCLEOTIDE SEQUENCE</scope>
    <source>
        <strain evidence="3">SAG 7.73</strain>
    </source>
</reference>
<keyword evidence="2" id="KW-0812">Transmembrane</keyword>
<feature type="transmembrane region" description="Helical" evidence="2">
    <location>
        <begin position="685"/>
        <end position="706"/>
    </location>
</feature>
<comment type="caution">
    <text evidence="3">The sequence shown here is derived from an EMBL/GenBank/DDBJ whole genome shotgun (WGS) entry which is preliminary data.</text>
</comment>
<keyword evidence="4" id="KW-1185">Reference proteome</keyword>
<dbReference type="PANTHER" id="PTHR23518:SF2">
    <property type="entry name" value="MAJOR FACILITATOR SUPERFAMILY TRANSPORTER"/>
    <property type="match status" value="1"/>
</dbReference>
<dbReference type="Gene3D" id="1.20.1250.20">
    <property type="entry name" value="MFS general substrate transporter like domains"/>
    <property type="match status" value="1"/>
</dbReference>
<feature type="transmembrane region" description="Helical" evidence="2">
    <location>
        <begin position="191"/>
        <end position="212"/>
    </location>
</feature>
<feature type="compositionally biased region" description="Low complexity" evidence="1">
    <location>
        <begin position="546"/>
        <end position="558"/>
    </location>
</feature>
<feature type="region of interest" description="Disordered" evidence="1">
    <location>
        <begin position="348"/>
        <end position="371"/>
    </location>
</feature>
<evidence type="ECO:0000313" key="4">
    <source>
        <dbReference type="Proteomes" id="UP000650467"/>
    </source>
</evidence>
<organism evidence="3 4">
    <name type="scientific">Chlamydomonas incerta</name>
    <dbReference type="NCBI Taxonomy" id="51695"/>
    <lineage>
        <taxon>Eukaryota</taxon>
        <taxon>Viridiplantae</taxon>
        <taxon>Chlorophyta</taxon>
        <taxon>core chlorophytes</taxon>
        <taxon>Chlorophyceae</taxon>
        <taxon>CS clade</taxon>
        <taxon>Chlamydomonadales</taxon>
        <taxon>Chlamydomonadaceae</taxon>
        <taxon>Chlamydomonas</taxon>
    </lineage>
</organism>
<keyword evidence="2" id="KW-0472">Membrane</keyword>
<feature type="region of interest" description="Disordered" evidence="1">
    <location>
        <begin position="307"/>
        <end position="326"/>
    </location>
</feature>
<evidence type="ECO:0008006" key="5">
    <source>
        <dbReference type="Google" id="ProtNLM"/>
    </source>
</evidence>
<feature type="transmembrane region" description="Helical" evidence="2">
    <location>
        <begin position="652"/>
        <end position="673"/>
    </location>
</feature>
<protein>
    <recommendedName>
        <fullName evidence="5">Major facilitator superfamily (MFS) profile domain-containing protein</fullName>
    </recommendedName>
</protein>
<dbReference type="OrthoDB" id="512088at2759"/>
<dbReference type="SUPFAM" id="SSF103473">
    <property type="entry name" value="MFS general substrate transporter"/>
    <property type="match status" value="2"/>
</dbReference>
<dbReference type="Proteomes" id="UP000650467">
    <property type="component" value="Unassembled WGS sequence"/>
</dbReference>
<name>A0A835VTD3_CHLIN</name>
<keyword evidence="2" id="KW-1133">Transmembrane helix</keyword>
<dbReference type="AlphaFoldDB" id="A0A835VTD3"/>
<dbReference type="PANTHER" id="PTHR23518">
    <property type="entry name" value="C-METHYLTRANSFERASE"/>
    <property type="match status" value="1"/>
</dbReference>
<accession>A0A835VTD3</accession>
<sequence>MALASGLARAPVPAALSHRRLAPPATCGALHHISAHGATACRSRAAPWPSTGVPFAGVRLRNAVRAQAAAAADSGDGGSSGSSGKALPAPLSKLAALFRPLSDERCNAKLLALAVGQMLCSIATLIHDSYLPLYVHEELGLSTTKIGAVQGAAQFLCQLSKGVSGVVGDVLGSQTRVLVFGTLLTFACKPMFALLSTVYGVFGVTACLYWFFVAKLLDRLSKGIREAPTKAVMNELAKESGDAPDAAYGLRQSLATAGMLIGSTVAAVTFAATGSNYILTFAVAAVPPGLALAWLVTVCGDGGGGAGGAGGKGGGRGKGGVGGKGAARAAGRDAGGAALGAGAGAGGGGGGGGGDGGGPGGSASGSGGGRARRVFTLPAREAAAVAAGRTAARVAAVDAAAVATATAVATAAARAGDGAVGLGASSVAPTAAHAAEAAPRAAEAGASPAVAPAAGAQSAASAPAAVAGGSAAGVRPGAAAGGRGQVGTVTAAAADGAGGAAGRRRRGRSMQLVRNFREELFGPPHTPPLPPPAMSSTIGSISIDLPPAESAPPSALSSLDSAAAAGGAPVTGGYTPGAAPPSLIQAAEAAAAAQAAAAAEPKLSWWQKGVAIVRSFQPAYWQALAVVAVLYFARFDASFLSLRAKAVMPKSLLPMLTLVNMLAQTLLTAPLARISGASVSNRNRLLLAGFGCMVVADLLFAAPAAASAAGMFAGAAFIGLHMAMTHAITISMISSYMPTGVIPGVGKLSGTAVSFTDLLLGFVLAASNAVAGILADMTRAAGYGNVGCFLGGAAACVLSGLLLLAFERWGDLGKPELVVARTRKAKAA</sequence>
<feature type="compositionally biased region" description="Gly residues" evidence="1">
    <location>
        <begin position="307"/>
        <end position="325"/>
    </location>
</feature>
<feature type="transmembrane region" description="Helical" evidence="2">
    <location>
        <begin position="712"/>
        <end position="734"/>
    </location>
</feature>
<dbReference type="InterPro" id="IPR036259">
    <property type="entry name" value="MFS_trans_sf"/>
</dbReference>
<feature type="compositionally biased region" description="Gly residues" evidence="1">
    <location>
        <begin position="348"/>
        <end position="369"/>
    </location>
</feature>
<evidence type="ECO:0000256" key="1">
    <source>
        <dbReference type="SAM" id="MobiDB-lite"/>
    </source>
</evidence>
<evidence type="ECO:0000256" key="2">
    <source>
        <dbReference type="SAM" id="Phobius"/>
    </source>
</evidence>
<feature type="compositionally biased region" description="Pro residues" evidence="1">
    <location>
        <begin position="524"/>
        <end position="533"/>
    </location>
</feature>
<feature type="transmembrane region" description="Helical" evidence="2">
    <location>
        <begin position="755"/>
        <end position="775"/>
    </location>
</feature>
<feature type="transmembrane region" description="Helical" evidence="2">
    <location>
        <begin position="781"/>
        <end position="806"/>
    </location>
</feature>
<evidence type="ECO:0000313" key="3">
    <source>
        <dbReference type="EMBL" id="KAG2424799.1"/>
    </source>
</evidence>